<evidence type="ECO:0000313" key="2">
    <source>
        <dbReference type="EMBL" id="CEG47131.1"/>
    </source>
</evidence>
<protein>
    <submittedName>
        <fullName evidence="2">Uncharacterized protein</fullName>
    </submittedName>
</protein>
<dbReference type="AlphaFoldDB" id="A0A0N7L7I0"/>
<feature type="region of interest" description="Disordered" evidence="1">
    <location>
        <begin position="142"/>
        <end position="176"/>
    </location>
</feature>
<dbReference type="GeneID" id="36398839"/>
<dbReference type="EMBL" id="CCYD01002371">
    <property type="protein sequence ID" value="CEG47131.1"/>
    <property type="molecule type" value="Genomic_DNA"/>
</dbReference>
<dbReference type="STRING" id="4781.A0A0N7L7I0"/>
<reference evidence="3" key="1">
    <citation type="submission" date="2014-09" db="EMBL/GenBank/DDBJ databases">
        <authorList>
            <person name="Sharma Rahul"/>
            <person name="Thines Marco"/>
        </authorList>
    </citation>
    <scope>NUCLEOTIDE SEQUENCE [LARGE SCALE GENOMIC DNA]</scope>
</reference>
<proteinExistence type="predicted"/>
<dbReference type="Proteomes" id="UP000054928">
    <property type="component" value="Unassembled WGS sequence"/>
</dbReference>
<dbReference type="RefSeq" id="XP_024583500.1">
    <property type="nucleotide sequence ID" value="XM_024718064.1"/>
</dbReference>
<feature type="compositionally biased region" description="Basic and acidic residues" evidence="1">
    <location>
        <begin position="160"/>
        <end position="176"/>
    </location>
</feature>
<evidence type="ECO:0000256" key="1">
    <source>
        <dbReference type="SAM" id="MobiDB-lite"/>
    </source>
</evidence>
<keyword evidence="3" id="KW-1185">Reference proteome</keyword>
<name>A0A0N7L7I0_PLAHL</name>
<accession>A0A0N7L7I0</accession>
<dbReference type="PANTHER" id="PTHR43102">
    <property type="entry name" value="SLR1143 PROTEIN"/>
    <property type="match status" value="1"/>
</dbReference>
<organism evidence="2 3">
    <name type="scientific">Plasmopara halstedii</name>
    <name type="common">Downy mildew of sunflower</name>
    <dbReference type="NCBI Taxonomy" id="4781"/>
    <lineage>
        <taxon>Eukaryota</taxon>
        <taxon>Sar</taxon>
        <taxon>Stramenopiles</taxon>
        <taxon>Oomycota</taxon>
        <taxon>Peronosporomycetes</taxon>
        <taxon>Peronosporales</taxon>
        <taxon>Peronosporaceae</taxon>
        <taxon>Plasmopara</taxon>
    </lineage>
</organism>
<sequence>MESRDGLVSSVRACTRCIEFVNNGDHSQVDQKKRGRIEIVPDATFPSADPPGKALTSFLYEALQTSSGKKRASVMSVIRHLINQEKLEADSRSETSMSSSAIRLTDDVKEYTDALDKGVLHVETLPVEKCVLANSNGRNYPLNTAPEPTVLSKSPIPSNEQERIAAIEKGEVLSKR</sequence>
<dbReference type="PANTHER" id="PTHR43102:SF2">
    <property type="entry name" value="GAF DOMAIN-CONTAINING PROTEIN"/>
    <property type="match status" value="1"/>
</dbReference>
<dbReference type="OrthoDB" id="153648at2759"/>
<evidence type="ECO:0000313" key="3">
    <source>
        <dbReference type="Proteomes" id="UP000054928"/>
    </source>
</evidence>